<evidence type="ECO:0000256" key="7">
    <source>
        <dbReference type="ARBA" id="ARBA00023136"/>
    </source>
</evidence>
<feature type="transmembrane region" description="Helical" evidence="8">
    <location>
        <begin position="248"/>
        <end position="269"/>
    </location>
</feature>
<comment type="similarity">
    <text evidence="8">Belongs to the binding-protein-dependent transport system permease family.</text>
</comment>
<proteinExistence type="inferred from homology"/>
<comment type="caution">
    <text evidence="11">The sequence shown here is derived from an EMBL/GenBank/DDBJ whole genome shotgun (WGS) entry which is preliminary data.</text>
</comment>
<evidence type="ECO:0000256" key="5">
    <source>
        <dbReference type="ARBA" id="ARBA00022692"/>
    </source>
</evidence>
<dbReference type="InterPro" id="IPR000515">
    <property type="entry name" value="MetI-like"/>
</dbReference>
<feature type="domain" description="ABC transmembrane type-1" evidence="10">
    <location>
        <begin position="64"/>
        <end position="265"/>
    </location>
</feature>
<evidence type="ECO:0000256" key="3">
    <source>
        <dbReference type="ARBA" id="ARBA00022475"/>
    </source>
</evidence>
<dbReference type="EMBL" id="JASNVK010000002">
    <property type="protein sequence ID" value="MDK4300024.1"/>
    <property type="molecule type" value="Genomic_DNA"/>
</dbReference>
<feature type="transmembrane region" description="Helical" evidence="8">
    <location>
        <begin position="99"/>
        <end position="123"/>
    </location>
</feature>
<keyword evidence="5 8" id="KW-0812">Transmembrane</keyword>
<accession>A0ABT7FZX2</accession>
<dbReference type="SUPFAM" id="SSF161098">
    <property type="entry name" value="MetI-like"/>
    <property type="match status" value="1"/>
</dbReference>
<dbReference type="Gene3D" id="1.10.3720.10">
    <property type="entry name" value="MetI-like"/>
    <property type="match status" value="1"/>
</dbReference>
<evidence type="ECO:0000256" key="2">
    <source>
        <dbReference type="ARBA" id="ARBA00022448"/>
    </source>
</evidence>
<feature type="compositionally biased region" description="Polar residues" evidence="9">
    <location>
        <begin position="289"/>
        <end position="301"/>
    </location>
</feature>
<feature type="region of interest" description="Disordered" evidence="9">
    <location>
        <begin position="278"/>
        <end position="331"/>
    </location>
</feature>
<keyword evidence="12" id="KW-1185">Reference proteome</keyword>
<feature type="transmembrane region" description="Helical" evidence="8">
    <location>
        <begin position="60"/>
        <end position="93"/>
    </location>
</feature>
<dbReference type="Proteomes" id="UP001243856">
    <property type="component" value="Unassembled WGS sequence"/>
</dbReference>
<evidence type="ECO:0000256" key="8">
    <source>
        <dbReference type="RuleBase" id="RU363032"/>
    </source>
</evidence>
<dbReference type="Pfam" id="PF00528">
    <property type="entry name" value="BPD_transp_1"/>
    <property type="match status" value="1"/>
</dbReference>
<feature type="transmembrane region" description="Helical" evidence="8">
    <location>
        <begin position="206"/>
        <end position="228"/>
    </location>
</feature>
<dbReference type="RefSeq" id="WP_049168210.1">
    <property type="nucleotide sequence ID" value="NZ_JASNVO010000002.1"/>
</dbReference>
<dbReference type="PANTHER" id="PTHR43357:SF4">
    <property type="entry name" value="INNER MEMBRANE ABC TRANSPORTER PERMEASE PROTEIN YDCV"/>
    <property type="match status" value="1"/>
</dbReference>
<keyword evidence="7 8" id="KW-0472">Membrane</keyword>
<comment type="subcellular location">
    <subcellularLocation>
        <location evidence="1">Cell inner membrane</location>
        <topology evidence="1">Multi-pass membrane protein</topology>
    </subcellularLocation>
    <subcellularLocation>
        <location evidence="8">Cell membrane</location>
        <topology evidence="8">Multi-pass membrane protein</topology>
    </subcellularLocation>
</comment>
<feature type="transmembrane region" description="Helical" evidence="8">
    <location>
        <begin position="15"/>
        <end position="39"/>
    </location>
</feature>
<keyword evidence="4" id="KW-0997">Cell inner membrane</keyword>
<evidence type="ECO:0000256" key="6">
    <source>
        <dbReference type="ARBA" id="ARBA00022989"/>
    </source>
</evidence>
<sequence>MAGLTPTSSRTSRRALAWLPIIALTVFIVAPQVAMVAYAMFTSGEFTVSAFTGLIGNNAFYSALTLSFVISLATVVLLVVVLVPAVVAVHLWAPKLSGLLSILCTLPLVIPAIALVAGLLQILRTMASTGRGSPLNVLSASLQNSDFPIALIGTYVVLSLPFTYRSVNAALGTIPLRVYFEASASLGAGTWTTLARIILPNIRGSILFSAFFAFALGFSEYTVAATMSVRTLPVYMTTLSSTDFRASIALSLLSNVITWGLLAVAMIYAERAGKKSTSRKIKRRRARSQDSPGSDKAQSATPGPDTADNISNSARNLDELDEKEKTSRGIV</sequence>
<dbReference type="PANTHER" id="PTHR43357">
    <property type="entry name" value="INNER MEMBRANE ABC TRANSPORTER PERMEASE PROTEIN YDCV"/>
    <property type="match status" value="1"/>
</dbReference>
<reference evidence="11 12" key="1">
    <citation type="submission" date="2023-05" db="EMBL/GenBank/DDBJ databases">
        <title>Metabolic capabilities are highly conserved among human nasal-associated Corynebacterium species in pangenomic analyses.</title>
        <authorList>
            <person name="Tran T.H."/>
            <person name="Roberts A.Q."/>
            <person name="Escapa I.F."/>
            <person name="Gao W."/>
            <person name="Conlan S."/>
            <person name="Kong H."/>
            <person name="Segre J.A."/>
            <person name="Kelly M.S."/>
            <person name="Lemon K.P."/>
        </authorList>
    </citation>
    <scope>NUCLEOTIDE SEQUENCE [LARGE SCALE GENOMIC DNA]</scope>
    <source>
        <strain evidence="11 12">KPL2811</strain>
    </source>
</reference>
<dbReference type="InterPro" id="IPR035906">
    <property type="entry name" value="MetI-like_sf"/>
</dbReference>
<evidence type="ECO:0000256" key="1">
    <source>
        <dbReference type="ARBA" id="ARBA00004429"/>
    </source>
</evidence>
<evidence type="ECO:0000313" key="12">
    <source>
        <dbReference type="Proteomes" id="UP001243856"/>
    </source>
</evidence>
<name>A0ABT7FZX2_9CORY</name>
<dbReference type="CDD" id="cd06261">
    <property type="entry name" value="TM_PBP2"/>
    <property type="match status" value="1"/>
</dbReference>
<evidence type="ECO:0000313" key="11">
    <source>
        <dbReference type="EMBL" id="MDK4300024.1"/>
    </source>
</evidence>
<organism evidence="11 12">
    <name type="scientific">Corynebacterium propinquum</name>
    <dbReference type="NCBI Taxonomy" id="43769"/>
    <lineage>
        <taxon>Bacteria</taxon>
        <taxon>Bacillati</taxon>
        <taxon>Actinomycetota</taxon>
        <taxon>Actinomycetes</taxon>
        <taxon>Mycobacteriales</taxon>
        <taxon>Corynebacteriaceae</taxon>
        <taxon>Corynebacterium</taxon>
    </lineage>
</organism>
<gene>
    <name evidence="11" type="ORF">QPX45_01965</name>
</gene>
<feature type="compositionally biased region" description="Basic and acidic residues" evidence="9">
    <location>
        <begin position="316"/>
        <end position="331"/>
    </location>
</feature>
<keyword evidence="2 8" id="KW-0813">Transport</keyword>
<evidence type="ECO:0000256" key="9">
    <source>
        <dbReference type="SAM" id="MobiDB-lite"/>
    </source>
</evidence>
<protein>
    <submittedName>
        <fullName evidence="11">ABC transporter permease subunit</fullName>
    </submittedName>
</protein>
<evidence type="ECO:0000259" key="10">
    <source>
        <dbReference type="PROSITE" id="PS50928"/>
    </source>
</evidence>
<evidence type="ECO:0000256" key="4">
    <source>
        <dbReference type="ARBA" id="ARBA00022519"/>
    </source>
</evidence>
<keyword evidence="3" id="KW-1003">Cell membrane</keyword>
<dbReference type="PROSITE" id="PS50928">
    <property type="entry name" value="ABC_TM1"/>
    <property type="match status" value="1"/>
</dbReference>
<keyword evidence="6 8" id="KW-1133">Transmembrane helix</keyword>